<proteinExistence type="predicted"/>
<dbReference type="Pfam" id="PF02698">
    <property type="entry name" value="DUF218"/>
    <property type="match status" value="1"/>
</dbReference>
<organism evidence="3 4">
    <name type="scientific">Sulfurimonas lithotrophica</name>
    <dbReference type="NCBI Taxonomy" id="2590022"/>
    <lineage>
        <taxon>Bacteria</taxon>
        <taxon>Pseudomonadati</taxon>
        <taxon>Campylobacterota</taxon>
        <taxon>Epsilonproteobacteria</taxon>
        <taxon>Campylobacterales</taxon>
        <taxon>Sulfurimonadaceae</taxon>
        <taxon>Sulfurimonas</taxon>
    </lineage>
</organism>
<sequence>MDFGFILKKTITFFVEPMGLVVSIFALGLYFLYIQKNRYAKISLSASFGFLVLFSYPPFSNFLLKNLENKYENYQYDKNLKYIHVLGGGHNSDNTQPLSSRLSDASTKRVLEGIIIHKNTPDSKLIFTGHKGKTNTPTAVMNANLALVLGVEKKNIIINPKAKDTYEEAEFSKTLVGKNKFVLVTSATHMPRAMMLFKNKGMNPVAAPTYFKKSGEYDFLQLPSTTSFERSRMAIHEYLGILWTKLRG</sequence>
<protein>
    <recommendedName>
        <fullName evidence="2">DUF218 domain-containing protein</fullName>
    </recommendedName>
</protein>
<feature type="domain" description="DUF218" evidence="2">
    <location>
        <begin position="82"/>
        <end position="240"/>
    </location>
</feature>
<name>A0A5P8P0E1_9BACT</name>
<keyword evidence="1" id="KW-1133">Transmembrane helix</keyword>
<evidence type="ECO:0000313" key="3">
    <source>
        <dbReference type="EMBL" id="QFR49185.1"/>
    </source>
</evidence>
<dbReference type="GO" id="GO:0043164">
    <property type="term" value="P:Gram-negative-bacterium-type cell wall biogenesis"/>
    <property type="evidence" value="ECO:0007669"/>
    <property type="project" value="TreeGrafter"/>
</dbReference>
<dbReference type="InterPro" id="IPR051599">
    <property type="entry name" value="Cell_Envelope_Assoc"/>
</dbReference>
<keyword evidence="1" id="KW-0472">Membrane</keyword>
<dbReference type="PANTHER" id="PTHR30336:SF4">
    <property type="entry name" value="ENVELOPE BIOGENESIS FACTOR ELYC"/>
    <property type="match status" value="1"/>
</dbReference>
<dbReference type="EMBL" id="CP043617">
    <property type="protein sequence ID" value="QFR49185.1"/>
    <property type="molecule type" value="Genomic_DNA"/>
</dbReference>
<dbReference type="GO" id="GO:0005886">
    <property type="term" value="C:plasma membrane"/>
    <property type="evidence" value="ECO:0007669"/>
    <property type="project" value="TreeGrafter"/>
</dbReference>
<gene>
    <name evidence="3" type="ORF">FJR48_05370</name>
</gene>
<dbReference type="OrthoDB" id="9809813at2"/>
<dbReference type="CDD" id="cd06259">
    <property type="entry name" value="YdcF-like"/>
    <property type="match status" value="1"/>
</dbReference>
<evidence type="ECO:0000256" key="1">
    <source>
        <dbReference type="SAM" id="Phobius"/>
    </source>
</evidence>
<dbReference type="RefSeq" id="WP_152307128.1">
    <property type="nucleotide sequence ID" value="NZ_CP043617.1"/>
</dbReference>
<dbReference type="InterPro" id="IPR014729">
    <property type="entry name" value="Rossmann-like_a/b/a_fold"/>
</dbReference>
<keyword evidence="4" id="KW-1185">Reference proteome</keyword>
<evidence type="ECO:0000313" key="4">
    <source>
        <dbReference type="Proteomes" id="UP000326944"/>
    </source>
</evidence>
<dbReference type="Gene3D" id="3.40.50.620">
    <property type="entry name" value="HUPs"/>
    <property type="match status" value="1"/>
</dbReference>
<feature type="transmembrane region" description="Helical" evidence="1">
    <location>
        <begin position="39"/>
        <end position="56"/>
    </location>
</feature>
<dbReference type="PANTHER" id="PTHR30336">
    <property type="entry name" value="INNER MEMBRANE PROTEIN, PROBABLE PERMEASE"/>
    <property type="match status" value="1"/>
</dbReference>
<evidence type="ECO:0000259" key="2">
    <source>
        <dbReference type="Pfam" id="PF02698"/>
    </source>
</evidence>
<dbReference type="KEGG" id="sulg:FJR48_05370"/>
<keyword evidence="1" id="KW-0812">Transmembrane</keyword>
<dbReference type="GO" id="GO:0000270">
    <property type="term" value="P:peptidoglycan metabolic process"/>
    <property type="evidence" value="ECO:0007669"/>
    <property type="project" value="TreeGrafter"/>
</dbReference>
<dbReference type="Proteomes" id="UP000326944">
    <property type="component" value="Chromosome"/>
</dbReference>
<feature type="transmembrane region" description="Helical" evidence="1">
    <location>
        <begin position="12"/>
        <end position="33"/>
    </location>
</feature>
<reference evidence="3 4" key="1">
    <citation type="submission" date="2019-09" db="EMBL/GenBank/DDBJ databases">
        <title>Sulfurimonas gotlandica sp. nov., a chemoautotrophic and psychrotolerant epsilonproteobacterium isolated from a pelagic redoxcline, and an emended description of the genus Sulfurimonas.</title>
        <authorList>
            <person name="Wang S."/>
            <person name="Jiang L."/>
            <person name="Shao S."/>
        </authorList>
    </citation>
    <scope>NUCLEOTIDE SEQUENCE [LARGE SCALE GENOMIC DNA]</scope>
    <source>
        <strain evidence="3 4">GYSZ_1</strain>
    </source>
</reference>
<dbReference type="InterPro" id="IPR003848">
    <property type="entry name" value="DUF218"/>
</dbReference>
<dbReference type="AlphaFoldDB" id="A0A5P8P0E1"/>
<accession>A0A5P8P0E1</accession>